<protein>
    <recommendedName>
        <fullName evidence="3">DUF559 domain-containing protein</fullName>
    </recommendedName>
</protein>
<accession>A0A2N5ERF4</accession>
<dbReference type="Proteomes" id="UP000234626">
    <property type="component" value="Unassembled WGS sequence"/>
</dbReference>
<dbReference type="RefSeq" id="WP_101834167.1">
    <property type="nucleotide sequence ID" value="NZ_PJZK01000003.1"/>
</dbReference>
<evidence type="ECO:0000313" key="2">
    <source>
        <dbReference type="Proteomes" id="UP000234626"/>
    </source>
</evidence>
<reference evidence="1 2" key="1">
    <citation type="submission" date="2017-12" db="EMBL/GenBank/DDBJ databases">
        <title>Characterization of six clinical isolates of Enterochimera gen. nov., a novel genus of the Yersiniaciae family and the three species Enterochimera arupensis sp. nov., Enterochimera coloradensis sp. nov, and Enterochimera californica sp. nov.</title>
        <authorList>
            <person name="Rossi A."/>
            <person name="Fisher M."/>
        </authorList>
    </citation>
    <scope>NUCLEOTIDE SEQUENCE [LARGE SCALE GENOMIC DNA]</scope>
    <source>
        <strain evidence="1 2">2016Iso1</strain>
    </source>
</reference>
<name>A0A2N5ERF4_9GAMM</name>
<proteinExistence type="predicted"/>
<comment type="caution">
    <text evidence="1">The sequence shown here is derived from an EMBL/GenBank/DDBJ whole genome shotgun (WGS) entry which is preliminary data.</text>
</comment>
<organism evidence="1 2">
    <name type="scientific">Chimaeribacter arupi</name>
    <dbReference type="NCBI Taxonomy" id="2060066"/>
    <lineage>
        <taxon>Bacteria</taxon>
        <taxon>Pseudomonadati</taxon>
        <taxon>Pseudomonadota</taxon>
        <taxon>Gammaproteobacteria</taxon>
        <taxon>Enterobacterales</taxon>
        <taxon>Yersiniaceae</taxon>
        <taxon>Chimaeribacter</taxon>
    </lineage>
</organism>
<dbReference type="Gene3D" id="3.40.960.10">
    <property type="entry name" value="VSR Endonuclease"/>
    <property type="match status" value="1"/>
</dbReference>
<sequence length="101" mass="11419">MDILGLTPEIQKIITKDGLTIPSLHKLWGSFRSRKRLNVLTDADFYFPEKKLAVFCDSKEHHSSKESTDKDSNIDKSLAEIGIFSIRIFGQDIVADLLPVD</sequence>
<dbReference type="AlphaFoldDB" id="A0A2N5ERF4"/>
<keyword evidence="2" id="KW-1185">Reference proteome</keyword>
<dbReference type="OrthoDB" id="7014522at2"/>
<dbReference type="EMBL" id="PJZK01000003">
    <property type="protein sequence ID" value="PLR52291.1"/>
    <property type="molecule type" value="Genomic_DNA"/>
</dbReference>
<gene>
    <name evidence="1" type="ORF">CYR34_05490</name>
</gene>
<evidence type="ECO:0000313" key="1">
    <source>
        <dbReference type="EMBL" id="PLR52291.1"/>
    </source>
</evidence>
<evidence type="ECO:0008006" key="3">
    <source>
        <dbReference type="Google" id="ProtNLM"/>
    </source>
</evidence>